<accession>A0A6B0TZE5</accession>
<organism evidence="2">
    <name type="scientific">Ixodes ricinus</name>
    <name type="common">Common tick</name>
    <name type="synonym">Acarus ricinus</name>
    <dbReference type="NCBI Taxonomy" id="34613"/>
    <lineage>
        <taxon>Eukaryota</taxon>
        <taxon>Metazoa</taxon>
        <taxon>Ecdysozoa</taxon>
        <taxon>Arthropoda</taxon>
        <taxon>Chelicerata</taxon>
        <taxon>Arachnida</taxon>
        <taxon>Acari</taxon>
        <taxon>Parasitiformes</taxon>
        <taxon>Ixodida</taxon>
        <taxon>Ixodoidea</taxon>
        <taxon>Ixodidae</taxon>
        <taxon>Ixodinae</taxon>
        <taxon>Ixodes</taxon>
    </lineage>
</organism>
<keyword evidence="1" id="KW-1133">Transmembrane helix</keyword>
<sequence>MASRFIGMVYRFFRSLRISNIIAWMKCGVNGLYYVLPIAKHIFGGMQTVIGTQSLLNLFYYVESSTKIKYKSIRRGLDICYLFVCF</sequence>
<proteinExistence type="predicted"/>
<evidence type="ECO:0000313" key="2">
    <source>
        <dbReference type="EMBL" id="MXU85532.1"/>
    </source>
</evidence>
<protein>
    <submittedName>
        <fullName evidence="2">Uncharacterized protein</fullName>
    </submittedName>
</protein>
<keyword evidence="1" id="KW-0472">Membrane</keyword>
<reference evidence="2" key="1">
    <citation type="submission" date="2019-12" db="EMBL/GenBank/DDBJ databases">
        <title>An insight into the sialome of adult female Ixodes ricinus ticks feeding for 6 days.</title>
        <authorList>
            <person name="Perner J."/>
            <person name="Ribeiro J.M.C."/>
        </authorList>
    </citation>
    <scope>NUCLEOTIDE SEQUENCE</scope>
    <source>
        <strain evidence="2">Semi-engorged</strain>
        <tissue evidence="2">Salivary glands</tissue>
    </source>
</reference>
<name>A0A6B0TZE5_IXORI</name>
<evidence type="ECO:0000256" key="1">
    <source>
        <dbReference type="SAM" id="Phobius"/>
    </source>
</evidence>
<feature type="transmembrane region" description="Helical" evidence="1">
    <location>
        <begin position="42"/>
        <end position="62"/>
    </location>
</feature>
<keyword evidence="1" id="KW-0812">Transmembrane</keyword>
<dbReference type="EMBL" id="GIFC01003449">
    <property type="protein sequence ID" value="MXU85532.1"/>
    <property type="molecule type" value="Transcribed_RNA"/>
</dbReference>
<feature type="transmembrane region" description="Helical" evidence="1">
    <location>
        <begin position="21"/>
        <end position="36"/>
    </location>
</feature>
<dbReference type="AlphaFoldDB" id="A0A6B0TZE5"/>